<feature type="compositionally biased region" description="Low complexity" evidence="1">
    <location>
        <begin position="238"/>
        <end position="247"/>
    </location>
</feature>
<accession>A0AA35WNI7</accession>
<dbReference type="Proteomes" id="UP001174909">
    <property type="component" value="Unassembled WGS sequence"/>
</dbReference>
<feature type="compositionally biased region" description="Low complexity" evidence="1">
    <location>
        <begin position="400"/>
        <end position="412"/>
    </location>
</feature>
<proteinExistence type="predicted"/>
<feature type="domain" description="SAP" evidence="2">
    <location>
        <begin position="35"/>
        <end position="69"/>
    </location>
</feature>
<name>A0AA35WNI7_GEOBA</name>
<dbReference type="AlphaFoldDB" id="A0AA35WNI7"/>
<feature type="compositionally biased region" description="Polar residues" evidence="1">
    <location>
        <begin position="420"/>
        <end position="430"/>
    </location>
</feature>
<keyword evidence="4" id="KW-1185">Reference proteome</keyword>
<feature type="compositionally biased region" description="Acidic residues" evidence="1">
    <location>
        <begin position="100"/>
        <end position="112"/>
    </location>
</feature>
<comment type="caution">
    <text evidence="3">The sequence shown here is derived from an EMBL/GenBank/DDBJ whole genome shotgun (WGS) entry which is preliminary data.</text>
</comment>
<protein>
    <recommendedName>
        <fullName evidence="2">SAP domain-containing protein</fullName>
    </recommendedName>
</protein>
<feature type="region of interest" description="Disordered" evidence="1">
    <location>
        <begin position="72"/>
        <end position="168"/>
    </location>
</feature>
<gene>
    <name evidence="3" type="ORF">GBAR_LOCUS12274</name>
</gene>
<dbReference type="InterPro" id="IPR003034">
    <property type="entry name" value="SAP_dom"/>
</dbReference>
<reference evidence="3" key="1">
    <citation type="submission" date="2023-03" db="EMBL/GenBank/DDBJ databases">
        <authorList>
            <person name="Steffen K."/>
            <person name="Cardenas P."/>
        </authorList>
    </citation>
    <scope>NUCLEOTIDE SEQUENCE</scope>
</reference>
<feature type="region of interest" description="Disordered" evidence="1">
    <location>
        <begin position="201"/>
        <end position="247"/>
    </location>
</feature>
<evidence type="ECO:0000313" key="4">
    <source>
        <dbReference type="Proteomes" id="UP001174909"/>
    </source>
</evidence>
<feature type="region of interest" description="Disordered" evidence="1">
    <location>
        <begin position="353"/>
        <end position="432"/>
    </location>
</feature>
<dbReference type="PROSITE" id="PS50800">
    <property type="entry name" value="SAP"/>
    <property type="match status" value="1"/>
</dbReference>
<feature type="compositionally biased region" description="Basic and acidic residues" evidence="1">
    <location>
        <begin position="88"/>
        <end position="99"/>
    </location>
</feature>
<evidence type="ECO:0000313" key="3">
    <source>
        <dbReference type="EMBL" id="CAI8020517.1"/>
    </source>
</evidence>
<evidence type="ECO:0000259" key="2">
    <source>
        <dbReference type="PROSITE" id="PS50800"/>
    </source>
</evidence>
<evidence type="ECO:0000256" key="1">
    <source>
        <dbReference type="SAM" id="MobiDB-lite"/>
    </source>
</evidence>
<sequence length="479" mass="52737">MQSVFPRMRIREYSKEKAGMARKDLEMADKLPQDLSSLKRPALQKLCKRLGLKANGKNVEMVRLLEEYREKNEVEPVVGENSEPQVADVERRLEERGEEREEEVGGEEEGEEVGNVGGRCEMEKDVTLPASSVPTETVHEEETAAQNEKEEENETRSEAEDCEMEEDVPLAKSDTLYEGDRGIAKSVRVCDRRLTYSISPEPSATLSRLPGNDPVLSPPDNVVATPTSGSRKRRRTHSISPSSSLLQSGTISLDTATASVGTAPLALGEISSEEKMCGGGSATDQIMALLDQRVADRKAEPGYVAPSTSVSSLIETHRQAGSLIPFAKTTEKANRAHERLFSKMPSILEYSDKKRRRRVAAQTSATPGPPAKRQKVAAKTPRTPYEPLRKSVKPSTNPKVRMSGVRGSGSVSAMKPSAKPNFNFSKTSTGRPEKPAAVAATHAIASTKTNEKSKLYIMWVSCSFFRTYFQDKCKWCPFL</sequence>
<dbReference type="EMBL" id="CASHTH010001833">
    <property type="protein sequence ID" value="CAI8020517.1"/>
    <property type="molecule type" value="Genomic_DNA"/>
</dbReference>
<organism evidence="3 4">
    <name type="scientific">Geodia barretti</name>
    <name type="common">Barrett's horny sponge</name>
    <dbReference type="NCBI Taxonomy" id="519541"/>
    <lineage>
        <taxon>Eukaryota</taxon>
        <taxon>Metazoa</taxon>
        <taxon>Porifera</taxon>
        <taxon>Demospongiae</taxon>
        <taxon>Heteroscleromorpha</taxon>
        <taxon>Tetractinellida</taxon>
        <taxon>Astrophorina</taxon>
        <taxon>Geodiidae</taxon>
        <taxon>Geodia</taxon>
    </lineage>
</organism>